<protein>
    <submittedName>
        <fullName evidence="1">Uncharacterized protein</fullName>
    </submittedName>
</protein>
<comment type="caution">
    <text evidence="1">The sequence shown here is derived from an EMBL/GenBank/DDBJ whole genome shotgun (WGS) entry which is preliminary data.</text>
</comment>
<dbReference type="AlphaFoldDB" id="A0A392R077"/>
<dbReference type="EMBL" id="LXQA010171217">
    <property type="protein sequence ID" value="MCI29240.1"/>
    <property type="molecule type" value="Genomic_DNA"/>
</dbReference>
<proteinExistence type="predicted"/>
<name>A0A392R077_9FABA</name>
<evidence type="ECO:0000313" key="2">
    <source>
        <dbReference type="Proteomes" id="UP000265520"/>
    </source>
</evidence>
<evidence type="ECO:0000313" key="1">
    <source>
        <dbReference type="EMBL" id="MCI29240.1"/>
    </source>
</evidence>
<sequence>MTLGTSSFVEENLLRCVARRNWLLTRGCPQYSNGESPVIIGDILTRTHQIHEEMLANVLLSLRSLGFLHRNLWTREIRGDVFVGDNADVLERREVSLIGLKKIDVSSAAATCKGYEGAS</sequence>
<reference evidence="1 2" key="1">
    <citation type="journal article" date="2018" name="Front. Plant Sci.">
        <title>Red Clover (Trifolium pratense) and Zigzag Clover (T. medium) - A Picture of Genomic Similarities and Differences.</title>
        <authorList>
            <person name="Dluhosova J."/>
            <person name="Istvanek J."/>
            <person name="Nedelnik J."/>
            <person name="Repkova J."/>
        </authorList>
    </citation>
    <scope>NUCLEOTIDE SEQUENCE [LARGE SCALE GENOMIC DNA]</scope>
    <source>
        <strain evidence="2">cv. 10/8</strain>
        <tissue evidence="1">Leaf</tissue>
    </source>
</reference>
<accession>A0A392R077</accession>
<organism evidence="1 2">
    <name type="scientific">Trifolium medium</name>
    <dbReference type="NCBI Taxonomy" id="97028"/>
    <lineage>
        <taxon>Eukaryota</taxon>
        <taxon>Viridiplantae</taxon>
        <taxon>Streptophyta</taxon>
        <taxon>Embryophyta</taxon>
        <taxon>Tracheophyta</taxon>
        <taxon>Spermatophyta</taxon>
        <taxon>Magnoliopsida</taxon>
        <taxon>eudicotyledons</taxon>
        <taxon>Gunneridae</taxon>
        <taxon>Pentapetalae</taxon>
        <taxon>rosids</taxon>
        <taxon>fabids</taxon>
        <taxon>Fabales</taxon>
        <taxon>Fabaceae</taxon>
        <taxon>Papilionoideae</taxon>
        <taxon>50 kb inversion clade</taxon>
        <taxon>NPAAA clade</taxon>
        <taxon>Hologalegina</taxon>
        <taxon>IRL clade</taxon>
        <taxon>Trifolieae</taxon>
        <taxon>Trifolium</taxon>
    </lineage>
</organism>
<dbReference type="Proteomes" id="UP000265520">
    <property type="component" value="Unassembled WGS sequence"/>
</dbReference>
<keyword evidence="2" id="KW-1185">Reference proteome</keyword>